<evidence type="ECO:0000313" key="12">
    <source>
        <dbReference type="EMBL" id="GCE27440.1"/>
    </source>
</evidence>
<keyword evidence="3" id="KW-0808">Transferase</keyword>
<evidence type="ECO:0000256" key="2">
    <source>
        <dbReference type="ARBA" id="ARBA00022527"/>
    </source>
</evidence>
<evidence type="ECO:0000256" key="9">
    <source>
        <dbReference type="PROSITE-ProRule" id="PRU10141"/>
    </source>
</evidence>
<evidence type="ECO:0000259" key="11">
    <source>
        <dbReference type="PROSITE" id="PS50011"/>
    </source>
</evidence>
<dbReference type="SUPFAM" id="SSF56112">
    <property type="entry name" value="Protein kinase-like (PK-like)"/>
    <property type="match status" value="1"/>
</dbReference>
<keyword evidence="10" id="KW-1133">Transmembrane helix</keyword>
<protein>
    <recommendedName>
        <fullName evidence="1">non-specific serine/threonine protein kinase</fullName>
        <ecNumber evidence="1">2.7.11.1</ecNumber>
    </recommendedName>
</protein>
<dbReference type="GO" id="GO:0004674">
    <property type="term" value="F:protein serine/threonine kinase activity"/>
    <property type="evidence" value="ECO:0007669"/>
    <property type="project" value="UniProtKB-KW"/>
</dbReference>
<feature type="transmembrane region" description="Helical" evidence="10">
    <location>
        <begin position="442"/>
        <end position="466"/>
    </location>
</feature>
<evidence type="ECO:0000256" key="7">
    <source>
        <dbReference type="ARBA" id="ARBA00047899"/>
    </source>
</evidence>
<dbReference type="Gene3D" id="1.10.510.10">
    <property type="entry name" value="Transferase(Phosphotransferase) domain 1"/>
    <property type="match status" value="1"/>
</dbReference>
<reference evidence="13" key="1">
    <citation type="submission" date="2018-12" db="EMBL/GenBank/DDBJ databases">
        <title>Tengunoibacter tsumagoiensis gen. nov., sp. nov., Dictyobacter kobayashii sp. nov., D. alpinus sp. nov., and D. joshuensis sp. nov. and description of Dictyobacteraceae fam. nov. within the order Ktedonobacterales isolated from Tengu-no-mugimeshi.</title>
        <authorList>
            <person name="Wang C.M."/>
            <person name="Zheng Y."/>
            <person name="Sakai Y."/>
            <person name="Toyoda A."/>
            <person name="Minakuchi Y."/>
            <person name="Abe K."/>
            <person name="Yokota A."/>
            <person name="Yabe S."/>
        </authorList>
    </citation>
    <scope>NUCLEOTIDE SEQUENCE [LARGE SCALE GENOMIC DNA]</scope>
    <source>
        <strain evidence="13">Uno16</strain>
    </source>
</reference>
<evidence type="ECO:0000256" key="3">
    <source>
        <dbReference type="ARBA" id="ARBA00022679"/>
    </source>
</evidence>
<dbReference type="InterPro" id="IPR017441">
    <property type="entry name" value="Protein_kinase_ATP_BS"/>
</dbReference>
<comment type="caution">
    <text evidence="12">The sequence shown here is derived from an EMBL/GenBank/DDBJ whole genome shotgun (WGS) entry which is preliminary data.</text>
</comment>
<dbReference type="Proteomes" id="UP000287171">
    <property type="component" value="Unassembled WGS sequence"/>
</dbReference>
<dbReference type="InterPro" id="IPR011009">
    <property type="entry name" value="Kinase-like_dom_sf"/>
</dbReference>
<evidence type="ECO:0000256" key="10">
    <source>
        <dbReference type="SAM" id="Phobius"/>
    </source>
</evidence>
<dbReference type="SMART" id="SM00220">
    <property type="entry name" value="S_TKc"/>
    <property type="match status" value="1"/>
</dbReference>
<dbReference type="Pfam" id="PF00069">
    <property type="entry name" value="Pkinase"/>
    <property type="match status" value="1"/>
</dbReference>
<dbReference type="InterPro" id="IPR000719">
    <property type="entry name" value="Prot_kinase_dom"/>
</dbReference>
<evidence type="ECO:0000256" key="8">
    <source>
        <dbReference type="ARBA" id="ARBA00048679"/>
    </source>
</evidence>
<dbReference type="Gene3D" id="3.30.200.20">
    <property type="entry name" value="Phosphorylase Kinase, domain 1"/>
    <property type="match status" value="1"/>
</dbReference>
<feature type="domain" description="Protein kinase" evidence="11">
    <location>
        <begin position="50"/>
        <end position="314"/>
    </location>
</feature>
<dbReference type="CDD" id="cd14014">
    <property type="entry name" value="STKc_PknB_like"/>
    <property type="match status" value="1"/>
</dbReference>
<organism evidence="12 13">
    <name type="scientific">Dictyobacter alpinus</name>
    <dbReference type="NCBI Taxonomy" id="2014873"/>
    <lineage>
        <taxon>Bacteria</taxon>
        <taxon>Bacillati</taxon>
        <taxon>Chloroflexota</taxon>
        <taxon>Ktedonobacteria</taxon>
        <taxon>Ktedonobacterales</taxon>
        <taxon>Dictyobacteraceae</taxon>
        <taxon>Dictyobacter</taxon>
    </lineage>
</organism>
<dbReference type="PROSITE" id="PS00107">
    <property type="entry name" value="PROTEIN_KINASE_ATP"/>
    <property type="match status" value="1"/>
</dbReference>
<dbReference type="GO" id="GO:0005524">
    <property type="term" value="F:ATP binding"/>
    <property type="evidence" value="ECO:0007669"/>
    <property type="project" value="UniProtKB-UniRule"/>
</dbReference>
<name>A0A402B825_9CHLR</name>
<gene>
    <name evidence="12" type="ORF">KDA_29240</name>
</gene>
<keyword evidence="13" id="KW-1185">Reference proteome</keyword>
<keyword evidence="10" id="KW-0472">Membrane</keyword>
<dbReference type="PANTHER" id="PTHR24363">
    <property type="entry name" value="SERINE/THREONINE PROTEIN KINASE"/>
    <property type="match status" value="1"/>
</dbReference>
<dbReference type="OrthoDB" id="9788659at2"/>
<dbReference type="PROSITE" id="PS50011">
    <property type="entry name" value="PROTEIN_KINASE_DOM"/>
    <property type="match status" value="1"/>
</dbReference>
<evidence type="ECO:0000256" key="5">
    <source>
        <dbReference type="ARBA" id="ARBA00022777"/>
    </source>
</evidence>
<feature type="transmembrane region" description="Helical" evidence="10">
    <location>
        <begin position="370"/>
        <end position="394"/>
    </location>
</feature>
<sequence length="469" mass="52356">MEQLNVYCSQCGASNQKEAQQCFACGHLLSEQEDIPDLIPTVGSVVQQRYRLLKRVGSGGFSVVYQAEDLQTRKRIALKTVSLRGLNASEKIEATDAFNREVSTLTRLTHRNLPQLHEHFSDAECWYIVMDYVEGETLENYLERHSSGGIPVGEALDCALVLCNVLEYLHSHEPPIIFRDLKPSNVMITSQGQLFLVDFGIARQFKPGKQKDTIPFGSPGYASPEQYGKAQTTPRSDIYSLGAILHQLLTGNDPSQSPFSFAPLSNLQHPVQARLHALIQQMTALNSGQRPDSIKVVEGKLQEISRLHYQHPGIYAPSYYQPSFYKTINTTTSTQGVLPGYAVGTVQQQQQQIYHGSARPFQPQPQRNNAALLSVIFGILSICIPPFFCSSYIYTFRVHATFTFLIFALMLLPSVVGIILGHRGRRFAVQRGLSMGTATTGLLLSYIFTTIYLVFGLCFLSSMMFFSVY</sequence>
<comment type="catalytic activity">
    <reaction evidence="7">
        <text>L-threonyl-[protein] + ATP = O-phospho-L-threonyl-[protein] + ADP + H(+)</text>
        <dbReference type="Rhea" id="RHEA:46608"/>
        <dbReference type="Rhea" id="RHEA-COMP:11060"/>
        <dbReference type="Rhea" id="RHEA-COMP:11605"/>
        <dbReference type="ChEBI" id="CHEBI:15378"/>
        <dbReference type="ChEBI" id="CHEBI:30013"/>
        <dbReference type="ChEBI" id="CHEBI:30616"/>
        <dbReference type="ChEBI" id="CHEBI:61977"/>
        <dbReference type="ChEBI" id="CHEBI:456216"/>
        <dbReference type="EC" id="2.7.11.1"/>
    </reaction>
</comment>
<feature type="transmembrane region" description="Helical" evidence="10">
    <location>
        <begin position="400"/>
        <end position="421"/>
    </location>
</feature>
<evidence type="ECO:0000313" key="13">
    <source>
        <dbReference type="Proteomes" id="UP000287171"/>
    </source>
</evidence>
<dbReference type="EC" id="2.7.11.1" evidence="1"/>
<dbReference type="AlphaFoldDB" id="A0A402B825"/>
<accession>A0A402B825</accession>
<evidence type="ECO:0000256" key="1">
    <source>
        <dbReference type="ARBA" id="ARBA00012513"/>
    </source>
</evidence>
<feature type="binding site" evidence="9">
    <location>
        <position position="79"/>
    </location>
    <ligand>
        <name>ATP</name>
        <dbReference type="ChEBI" id="CHEBI:30616"/>
    </ligand>
</feature>
<keyword evidence="6 9" id="KW-0067">ATP-binding</keyword>
<keyword evidence="2" id="KW-0723">Serine/threonine-protein kinase</keyword>
<keyword evidence="4 9" id="KW-0547">Nucleotide-binding</keyword>
<dbReference type="RefSeq" id="WP_126627783.1">
    <property type="nucleotide sequence ID" value="NZ_BIFT01000001.1"/>
</dbReference>
<evidence type="ECO:0000256" key="6">
    <source>
        <dbReference type="ARBA" id="ARBA00022840"/>
    </source>
</evidence>
<dbReference type="PANTHER" id="PTHR24363:SF0">
    <property type="entry name" value="SERINE_THREONINE KINASE LIKE DOMAIN CONTAINING 1"/>
    <property type="match status" value="1"/>
</dbReference>
<keyword evidence="5" id="KW-0418">Kinase</keyword>
<evidence type="ECO:0000256" key="4">
    <source>
        <dbReference type="ARBA" id="ARBA00022741"/>
    </source>
</evidence>
<proteinExistence type="predicted"/>
<comment type="catalytic activity">
    <reaction evidence="8">
        <text>L-seryl-[protein] + ATP = O-phospho-L-seryl-[protein] + ADP + H(+)</text>
        <dbReference type="Rhea" id="RHEA:17989"/>
        <dbReference type="Rhea" id="RHEA-COMP:9863"/>
        <dbReference type="Rhea" id="RHEA-COMP:11604"/>
        <dbReference type="ChEBI" id="CHEBI:15378"/>
        <dbReference type="ChEBI" id="CHEBI:29999"/>
        <dbReference type="ChEBI" id="CHEBI:30616"/>
        <dbReference type="ChEBI" id="CHEBI:83421"/>
        <dbReference type="ChEBI" id="CHEBI:456216"/>
        <dbReference type="EC" id="2.7.11.1"/>
    </reaction>
</comment>
<keyword evidence="10" id="KW-0812">Transmembrane</keyword>
<dbReference type="EMBL" id="BIFT01000001">
    <property type="protein sequence ID" value="GCE27440.1"/>
    <property type="molecule type" value="Genomic_DNA"/>
</dbReference>